<keyword evidence="2" id="KW-0472">Membrane</keyword>
<dbReference type="Gene3D" id="1.20.1070.10">
    <property type="entry name" value="Rhodopsin 7-helix transmembrane proteins"/>
    <property type="match status" value="1"/>
</dbReference>
<keyword evidence="2" id="KW-0812">Transmembrane</keyword>
<dbReference type="AlphaFoldDB" id="A0AAV4ETG7"/>
<evidence type="ECO:0000256" key="2">
    <source>
        <dbReference type="SAM" id="Phobius"/>
    </source>
</evidence>
<name>A0AAV4ETG7_9GAST</name>
<protein>
    <recommendedName>
        <fullName evidence="5">G-protein coupled receptors family 1 profile domain-containing protein</fullName>
    </recommendedName>
</protein>
<feature type="compositionally biased region" description="Polar residues" evidence="1">
    <location>
        <begin position="279"/>
        <end position="308"/>
    </location>
</feature>
<evidence type="ECO:0008006" key="5">
    <source>
        <dbReference type="Google" id="ProtNLM"/>
    </source>
</evidence>
<keyword evidence="2" id="KW-1133">Transmembrane helix</keyword>
<feature type="transmembrane region" description="Helical" evidence="2">
    <location>
        <begin position="12"/>
        <end position="33"/>
    </location>
</feature>
<feature type="compositionally biased region" description="Basic and acidic residues" evidence="1">
    <location>
        <begin position="387"/>
        <end position="404"/>
    </location>
</feature>
<keyword evidence="4" id="KW-1185">Reference proteome</keyword>
<reference evidence="3 4" key="1">
    <citation type="journal article" date="2021" name="Elife">
        <title>Chloroplast acquisition without the gene transfer in kleptoplastic sea slugs, Plakobranchus ocellatus.</title>
        <authorList>
            <person name="Maeda T."/>
            <person name="Takahashi S."/>
            <person name="Yoshida T."/>
            <person name="Shimamura S."/>
            <person name="Takaki Y."/>
            <person name="Nagai Y."/>
            <person name="Toyoda A."/>
            <person name="Suzuki Y."/>
            <person name="Arimoto A."/>
            <person name="Ishii H."/>
            <person name="Satoh N."/>
            <person name="Nishiyama T."/>
            <person name="Hasebe M."/>
            <person name="Maruyama T."/>
            <person name="Minagawa J."/>
            <person name="Obokata J."/>
            <person name="Shigenobu S."/>
        </authorList>
    </citation>
    <scope>NUCLEOTIDE SEQUENCE [LARGE SCALE GENOMIC DNA]</scope>
</reference>
<feature type="transmembrane region" description="Helical" evidence="2">
    <location>
        <begin position="54"/>
        <end position="74"/>
    </location>
</feature>
<comment type="caution">
    <text evidence="3">The sequence shown here is derived from an EMBL/GenBank/DDBJ whole genome shotgun (WGS) entry which is preliminary data.</text>
</comment>
<accession>A0AAV4ETG7</accession>
<feature type="transmembrane region" description="Helical" evidence="2">
    <location>
        <begin position="145"/>
        <end position="171"/>
    </location>
</feature>
<dbReference type="EMBL" id="BMAT01010942">
    <property type="protein sequence ID" value="GFR63680.1"/>
    <property type="molecule type" value="Genomic_DNA"/>
</dbReference>
<feature type="compositionally biased region" description="Basic and acidic residues" evidence="1">
    <location>
        <begin position="347"/>
        <end position="357"/>
    </location>
</feature>
<evidence type="ECO:0000313" key="4">
    <source>
        <dbReference type="Proteomes" id="UP000762676"/>
    </source>
</evidence>
<sequence>MAGFDSEKKEMVRQAVISIIIILIFLVNSLLLYKIKRAAGGALVIPTCVRGPRFQTLISLVAGDIVVALFSLVVKAELSANEVFSIYETKKCKAWWLAEIYLRDIMSFTYGMGLCVLSIECMAFRRRVRAASSSRNLVTPSTPGAPVSLIVSAVPWTLTIAIALPVCIYHLKADKENCGYDDYLFAFEYIKIKPLVCQLLPAVIAVSLAVANKCAWKKPPLSADRDTQCISQQQEITELDQTNTSMQNIFTTTEFRGHTSGELTLSPNASMDHFPWPNQDWQSSQQTGQHASNHLSIQRQNTPLSNKISKTEKLKKPAAGATLPYDNRSQCSQREEHWNTLTSHEYSQSDRAEKHCGETSSSRGYSEFDRKDQADGNWDEFPSRGSSEFDRKDEADGNRDDFPSRNHLSTSNRKICSRLSHQVTSNSSSHQLGLVRTTPLKKRVHF</sequence>
<dbReference type="Proteomes" id="UP000762676">
    <property type="component" value="Unassembled WGS sequence"/>
</dbReference>
<gene>
    <name evidence="3" type="ORF">ElyMa_005488900</name>
</gene>
<feature type="transmembrane region" description="Helical" evidence="2">
    <location>
        <begin position="105"/>
        <end position="124"/>
    </location>
</feature>
<organism evidence="3 4">
    <name type="scientific">Elysia marginata</name>
    <dbReference type="NCBI Taxonomy" id="1093978"/>
    <lineage>
        <taxon>Eukaryota</taxon>
        <taxon>Metazoa</taxon>
        <taxon>Spiralia</taxon>
        <taxon>Lophotrochozoa</taxon>
        <taxon>Mollusca</taxon>
        <taxon>Gastropoda</taxon>
        <taxon>Heterobranchia</taxon>
        <taxon>Euthyneura</taxon>
        <taxon>Panpulmonata</taxon>
        <taxon>Sacoglossa</taxon>
        <taxon>Placobranchoidea</taxon>
        <taxon>Plakobranchidae</taxon>
        <taxon>Elysia</taxon>
    </lineage>
</organism>
<feature type="region of interest" description="Disordered" evidence="1">
    <location>
        <begin position="261"/>
        <end position="414"/>
    </location>
</feature>
<evidence type="ECO:0000256" key="1">
    <source>
        <dbReference type="SAM" id="MobiDB-lite"/>
    </source>
</evidence>
<evidence type="ECO:0000313" key="3">
    <source>
        <dbReference type="EMBL" id="GFR63680.1"/>
    </source>
</evidence>
<proteinExistence type="predicted"/>